<keyword evidence="3 14" id="KW-0723">Serine/threonine-protein kinase</keyword>
<gene>
    <name evidence="16" type="ORF">MARPO_0020s0009</name>
</gene>
<evidence type="ECO:0000256" key="8">
    <source>
        <dbReference type="ARBA" id="ARBA00022777"/>
    </source>
</evidence>
<keyword evidence="4" id="KW-0808">Transferase</keyword>
<evidence type="ECO:0000256" key="7">
    <source>
        <dbReference type="ARBA" id="ARBA00022741"/>
    </source>
</evidence>
<keyword evidence="8" id="KW-0418">Kinase</keyword>
<dbReference type="GO" id="GO:0004674">
    <property type="term" value="F:protein serine/threonine kinase activity"/>
    <property type="evidence" value="ECO:0007669"/>
    <property type="project" value="UniProtKB-KW"/>
</dbReference>
<feature type="domain" description="Protein kinase" evidence="15">
    <location>
        <begin position="126"/>
        <end position="418"/>
    </location>
</feature>
<keyword evidence="7 13" id="KW-0547">Nucleotide-binding</keyword>
<dbReference type="Gramene" id="Mp4g22390.2">
    <property type="protein sequence ID" value="Mp4g22390.2.cds"/>
    <property type="gene ID" value="Mp4g22390"/>
</dbReference>
<dbReference type="Gene3D" id="3.30.200.20">
    <property type="entry name" value="Phosphorylase Kinase, domain 1"/>
    <property type="match status" value="1"/>
</dbReference>
<dbReference type="FunFam" id="1.10.510.10:FF:000468">
    <property type="entry name" value="PTI1-like tyrosine-protein kinase 3"/>
    <property type="match status" value="1"/>
</dbReference>
<feature type="binding site" evidence="13">
    <location>
        <position position="153"/>
    </location>
    <ligand>
        <name>ATP</name>
        <dbReference type="ChEBI" id="CHEBI:30616"/>
    </ligand>
</feature>
<dbReference type="GO" id="GO:0045087">
    <property type="term" value="P:innate immune response"/>
    <property type="evidence" value="ECO:0007669"/>
    <property type="project" value="InterPro"/>
</dbReference>
<dbReference type="PROSITE" id="PS00107">
    <property type="entry name" value="PROTEIN_KINASE_ATP"/>
    <property type="match status" value="1"/>
</dbReference>
<dbReference type="SMART" id="SM00220">
    <property type="entry name" value="S_TKc"/>
    <property type="match status" value="1"/>
</dbReference>
<dbReference type="Pfam" id="PF07714">
    <property type="entry name" value="PK_Tyr_Ser-Thr"/>
    <property type="match status" value="1"/>
</dbReference>
<evidence type="ECO:0000256" key="2">
    <source>
        <dbReference type="ARBA" id="ARBA00022475"/>
    </source>
</evidence>
<organism evidence="16 17">
    <name type="scientific">Marchantia polymorpha</name>
    <name type="common">Common liverwort</name>
    <name type="synonym">Marchantia aquatica</name>
    <dbReference type="NCBI Taxonomy" id="3197"/>
    <lineage>
        <taxon>Eukaryota</taxon>
        <taxon>Viridiplantae</taxon>
        <taxon>Streptophyta</taxon>
        <taxon>Embryophyta</taxon>
        <taxon>Marchantiophyta</taxon>
        <taxon>Marchantiopsida</taxon>
        <taxon>Marchantiidae</taxon>
        <taxon>Marchantiales</taxon>
        <taxon>Marchantiaceae</taxon>
        <taxon>Marchantia</taxon>
    </lineage>
</organism>
<dbReference type="PROSITE" id="PS50011">
    <property type="entry name" value="PROTEIN_KINASE_DOM"/>
    <property type="match status" value="1"/>
</dbReference>
<evidence type="ECO:0000256" key="12">
    <source>
        <dbReference type="ARBA" id="ARBA00023157"/>
    </source>
</evidence>
<dbReference type="GO" id="GO:0005886">
    <property type="term" value="C:plasma membrane"/>
    <property type="evidence" value="ECO:0007669"/>
    <property type="project" value="UniProtKB-SubCell"/>
</dbReference>
<keyword evidence="5" id="KW-0812">Transmembrane</keyword>
<accession>A0A2R6XE06</accession>
<keyword evidence="10" id="KW-1133">Transmembrane helix</keyword>
<dbReference type="OrthoDB" id="1668230at2759"/>
<dbReference type="EMBL" id="KZ772692">
    <property type="protein sequence ID" value="PTQ44337.1"/>
    <property type="molecule type" value="Genomic_DNA"/>
</dbReference>
<dbReference type="InterPro" id="IPR011009">
    <property type="entry name" value="Kinase-like_dom_sf"/>
</dbReference>
<dbReference type="InterPro" id="IPR017441">
    <property type="entry name" value="Protein_kinase_ATP_BS"/>
</dbReference>
<evidence type="ECO:0000256" key="4">
    <source>
        <dbReference type="ARBA" id="ARBA00022679"/>
    </source>
</evidence>
<keyword evidence="17" id="KW-1185">Reference proteome</keyword>
<dbReference type="InterPro" id="IPR001245">
    <property type="entry name" value="Ser-Thr/Tyr_kinase_cat_dom"/>
</dbReference>
<evidence type="ECO:0000256" key="6">
    <source>
        <dbReference type="ARBA" id="ARBA00022729"/>
    </source>
</evidence>
<dbReference type="PROSITE" id="PS00108">
    <property type="entry name" value="PROTEIN_KINASE_ST"/>
    <property type="match status" value="1"/>
</dbReference>
<evidence type="ECO:0000256" key="5">
    <source>
        <dbReference type="ARBA" id="ARBA00022692"/>
    </source>
</evidence>
<comment type="subcellular location">
    <subcellularLocation>
        <location evidence="1">Cell membrane</location>
        <topology evidence="1">Single-pass membrane protein</topology>
    </subcellularLocation>
</comment>
<evidence type="ECO:0000313" key="17">
    <source>
        <dbReference type="Proteomes" id="UP000244005"/>
    </source>
</evidence>
<evidence type="ECO:0000256" key="10">
    <source>
        <dbReference type="ARBA" id="ARBA00022989"/>
    </source>
</evidence>
<dbReference type="GO" id="GO:0005524">
    <property type="term" value="F:ATP binding"/>
    <property type="evidence" value="ECO:0007669"/>
    <property type="project" value="UniProtKB-UniRule"/>
</dbReference>
<evidence type="ECO:0000313" key="16">
    <source>
        <dbReference type="EMBL" id="PTQ44337.1"/>
    </source>
</evidence>
<dbReference type="PANTHER" id="PTHR46204">
    <property type="entry name" value="CHITIN ELICITOR RECEPTOR KINASE 1-RELATED"/>
    <property type="match status" value="1"/>
</dbReference>
<keyword evidence="12" id="KW-1015">Disulfide bond</keyword>
<dbReference type="EMBL" id="KZ772692">
    <property type="protein sequence ID" value="PTQ44336.1"/>
    <property type="molecule type" value="Genomic_DNA"/>
</dbReference>
<comment type="similarity">
    <text evidence="14">Belongs to the protein kinase superfamily.</text>
</comment>
<dbReference type="InterPro" id="IPR008271">
    <property type="entry name" value="Ser/Thr_kinase_AS"/>
</dbReference>
<dbReference type="GO" id="GO:0019199">
    <property type="term" value="F:transmembrane receptor protein kinase activity"/>
    <property type="evidence" value="ECO:0007669"/>
    <property type="project" value="InterPro"/>
</dbReference>
<dbReference type="Gene3D" id="1.10.510.10">
    <property type="entry name" value="Transferase(Phosphotransferase) domain 1"/>
    <property type="match status" value="1"/>
</dbReference>
<keyword evidence="11" id="KW-0472">Membrane</keyword>
<dbReference type="AlphaFoldDB" id="A0A2R6XE06"/>
<reference evidence="16" key="2">
    <citation type="submission" date="2017-12" db="EMBL/GenBank/DDBJ databases">
        <title>WGS assembly of Marchantia polymorpha.</title>
        <authorList>
            <person name="Bowman J.L."/>
            <person name="Kohchi T."/>
            <person name="Yamato K.T."/>
            <person name="Jenkins J."/>
            <person name="Shu S."/>
            <person name="Ishizaki K."/>
            <person name="Yamaoka S."/>
            <person name="Nishihama R."/>
            <person name="Nakamura Y."/>
            <person name="Berger F."/>
            <person name="Adam C."/>
            <person name="Aki S.S."/>
            <person name="Althoff F."/>
            <person name="Araki T."/>
            <person name="Arteaga-Vazquez M.A."/>
            <person name="Balasubrmanian S."/>
            <person name="Bauer D."/>
            <person name="Boehm C.R."/>
            <person name="Briginshaw L."/>
            <person name="Caballero-Perez J."/>
            <person name="Catarino B."/>
            <person name="Chen F."/>
            <person name="Chiyoda S."/>
            <person name="Chovatia M."/>
            <person name="Davies K.M."/>
            <person name="Delmans M."/>
            <person name="Demura T."/>
            <person name="Dierschke T."/>
            <person name="Dolan L."/>
            <person name="Dorantes-Acosta A.E."/>
            <person name="Eklund D.M."/>
            <person name="Florent S.N."/>
            <person name="Flores-Sandoval E."/>
            <person name="Fujiyama A."/>
            <person name="Fukuzawa H."/>
            <person name="Galik B."/>
            <person name="Grimanelli D."/>
            <person name="Grimwood J."/>
            <person name="Grossniklaus U."/>
            <person name="Hamada T."/>
            <person name="Haseloff J."/>
            <person name="Hetherington A.J."/>
            <person name="Higo A."/>
            <person name="Hirakawa Y."/>
            <person name="Hundley H.N."/>
            <person name="Ikeda Y."/>
            <person name="Inoue K."/>
            <person name="Inoue S."/>
            <person name="Ishida S."/>
            <person name="Jia Q."/>
            <person name="Kakita M."/>
            <person name="Kanazawa T."/>
            <person name="Kawai Y."/>
            <person name="Kawashima T."/>
            <person name="Kennedy M."/>
            <person name="Kinose K."/>
            <person name="Kinoshita T."/>
            <person name="Kohara Y."/>
            <person name="Koide E."/>
            <person name="Komatsu K."/>
            <person name="Kopischke S."/>
            <person name="Kubo M."/>
            <person name="Kyozuka J."/>
            <person name="Lagercrantz U."/>
            <person name="Lin S.S."/>
            <person name="Lindquist E."/>
            <person name="Lipzen A.M."/>
            <person name="Lu C."/>
            <person name="Luna E.D."/>
            <person name="Martienssen R.A."/>
            <person name="Minamino N."/>
            <person name="Mizutani M."/>
            <person name="Mizutani M."/>
            <person name="Mochizuki N."/>
            <person name="Monte I."/>
            <person name="Mosher R."/>
            <person name="Nagasaki H."/>
            <person name="Nakagami H."/>
            <person name="Naramoto S."/>
            <person name="Nishitani K."/>
            <person name="Ohtani M."/>
            <person name="Okamoto T."/>
            <person name="Okumura M."/>
            <person name="Phillips J."/>
            <person name="Pollak B."/>
            <person name="Reinders A."/>
            <person name="Roevekamp M."/>
            <person name="Sano R."/>
            <person name="Sawa S."/>
            <person name="Schmid M.W."/>
            <person name="Shirakawa M."/>
            <person name="Solano R."/>
            <person name="Spunde A."/>
            <person name="Suetsugu N."/>
            <person name="Sugano S."/>
            <person name="Sugiyama A."/>
            <person name="Sun R."/>
            <person name="Suzuki Y."/>
            <person name="Takenaka M."/>
            <person name="Takezawa D."/>
            <person name="Tomogane H."/>
            <person name="Tsuzuki M."/>
            <person name="Ueda T."/>
            <person name="Umeda M."/>
            <person name="Ward J.M."/>
            <person name="Watanabe Y."/>
            <person name="Yazaki K."/>
            <person name="Yokoyama R."/>
            <person name="Yoshitake Y."/>
            <person name="Yotsui I."/>
            <person name="Zachgo S."/>
            <person name="Schmutz J."/>
        </authorList>
    </citation>
    <scope>NUCLEOTIDE SEQUENCE [LARGE SCALE GENOMIC DNA]</scope>
    <source>
        <strain evidence="16">Tak-1</strain>
    </source>
</reference>
<keyword evidence="9 13" id="KW-0067">ATP-binding</keyword>
<dbReference type="OMA" id="CRINHIN"/>
<dbReference type="InterPro" id="IPR000719">
    <property type="entry name" value="Prot_kinase_dom"/>
</dbReference>
<name>A0A2R6XE06_MARPO</name>
<keyword evidence="6" id="KW-0732">Signal</keyword>
<evidence type="ECO:0000256" key="1">
    <source>
        <dbReference type="ARBA" id="ARBA00004162"/>
    </source>
</evidence>
<evidence type="ECO:0000256" key="13">
    <source>
        <dbReference type="PROSITE-ProRule" id="PRU10141"/>
    </source>
</evidence>
<dbReference type="InterPro" id="IPR044812">
    <property type="entry name" value="CERK1/LYK3-like"/>
</dbReference>
<reference evidence="17" key="1">
    <citation type="journal article" date="2017" name="Cell">
        <title>Insights into land plant evolution garnered from the Marchantia polymorpha genome.</title>
        <authorList>
            <person name="Bowman J.L."/>
            <person name="Kohchi T."/>
            <person name="Yamato K.T."/>
            <person name="Jenkins J."/>
            <person name="Shu S."/>
            <person name="Ishizaki K."/>
            <person name="Yamaoka S."/>
            <person name="Nishihama R."/>
            <person name="Nakamura Y."/>
            <person name="Berger F."/>
            <person name="Adam C."/>
            <person name="Aki S.S."/>
            <person name="Althoff F."/>
            <person name="Araki T."/>
            <person name="Arteaga-Vazquez M.A."/>
            <person name="Balasubrmanian S."/>
            <person name="Barry K."/>
            <person name="Bauer D."/>
            <person name="Boehm C.R."/>
            <person name="Briginshaw L."/>
            <person name="Caballero-Perez J."/>
            <person name="Catarino B."/>
            <person name="Chen F."/>
            <person name="Chiyoda S."/>
            <person name="Chovatia M."/>
            <person name="Davies K.M."/>
            <person name="Delmans M."/>
            <person name="Demura T."/>
            <person name="Dierschke T."/>
            <person name="Dolan L."/>
            <person name="Dorantes-Acosta A.E."/>
            <person name="Eklund D.M."/>
            <person name="Florent S.N."/>
            <person name="Flores-Sandoval E."/>
            <person name="Fujiyama A."/>
            <person name="Fukuzawa H."/>
            <person name="Galik B."/>
            <person name="Grimanelli D."/>
            <person name="Grimwood J."/>
            <person name="Grossniklaus U."/>
            <person name="Hamada T."/>
            <person name="Haseloff J."/>
            <person name="Hetherington A.J."/>
            <person name="Higo A."/>
            <person name="Hirakawa Y."/>
            <person name="Hundley H.N."/>
            <person name="Ikeda Y."/>
            <person name="Inoue K."/>
            <person name="Inoue S.I."/>
            <person name="Ishida S."/>
            <person name="Jia Q."/>
            <person name="Kakita M."/>
            <person name="Kanazawa T."/>
            <person name="Kawai Y."/>
            <person name="Kawashima T."/>
            <person name="Kennedy M."/>
            <person name="Kinose K."/>
            <person name="Kinoshita T."/>
            <person name="Kohara Y."/>
            <person name="Koide E."/>
            <person name="Komatsu K."/>
            <person name="Kopischke S."/>
            <person name="Kubo M."/>
            <person name="Kyozuka J."/>
            <person name="Lagercrantz U."/>
            <person name="Lin S.S."/>
            <person name="Lindquist E."/>
            <person name="Lipzen A.M."/>
            <person name="Lu C.W."/>
            <person name="De Luna E."/>
            <person name="Martienssen R.A."/>
            <person name="Minamino N."/>
            <person name="Mizutani M."/>
            <person name="Mizutani M."/>
            <person name="Mochizuki N."/>
            <person name="Monte I."/>
            <person name="Mosher R."/>
            <person name="Nagasaki H."/>
            <person name="Nakagami H."/>
            <person name="Naramoto S."/>
            <person name="Nishitani K."/>
            <person name="Ohtani M."/>
            <person name="Okamoto T."/>
            <person name="Okumura M."/>
            <person name="Phillips J."/>
            <person name="Pollak B."/>
            <person name="Reinders A."/>
            <person name="Rovekamp M."/>
            <person name="Sano R."/>
            <person name="Sawa S."/>
            <person name="Schmid M.W."/>
            <person name="Shirakawa M."/>
            <person name="Solano R."/>
            <person name="Spunde A."/>
            <person name="Suetsugu N."/>
            <person name="Sugano S."/>
            <person name="Sugiyama A."/>
            <person name="Sun R."/>
            <person name="Suzuki Y."/>
            <person name="Takenaka M."/>
            <person name="Takezawa D."/>
            <person name="Tomogane H."/>
            <person name="Tsuzuki M."/>
            <person name="Ueda T."/>
            <person name="Umeda M."/>
            <person name="Ward J.M."/>
            <person name="Watanabe Y."/>
            <person name="Yazaki K."/>
            <person name="Yokoyama R."/>
            <person name="Yoshitake Y."/>
            <person name="Yotsui I."/>
            <person name="Zachgo S."/>
            <person name="Schmutz J."/>
        </authorList>
    </citation>
    <scope>NUCLEOTIDE SEQUENCE [LARGE SCALE GENOMIC DNA]</scope>
    <source>
        <strain evidence="17">Tak-1</strain>
    </source>
</reference>
<evidence type="ECO:0000256" key="9">
    <source>
        <dbReference type="ARBA" id="ARBA00022840"/>
    </source>
</evidence>
<evidence type="ECO:0000256" key="11">
    <source>
        <dbReference type="ARBA" id="ARBA00023136"/>
    </source>
</evidence>
<evidence type="ECO:0000256" key="14">
    <source>
        <dbReference type="RuleBase" id="RU000304"/>
    </source>
</evidence>
<dbReference type="PANTHER" id="PTHR46204:SF8">
    <property type="entry name" value="PROTEIN KINASE DOMAIN-CONTAINING PROTEIN"/>
    <property type="match status" value="1"/>
</dbReference>
<protein>
    <recommendedName>
        <fullName evidence="15">Protein kinase domain-containing protein</fullName>
    </recommendedName>
</protein>
<evidence type="ECO:0000259" key="15">
    <source>
        <dbReference type="PROSITE" id="PS50011"/>
    </source>
</evidence>
<evidence type="ECO:0000256" key="3">
    <source>
        <dbReference type="ARBA" id="ARBA00022527"/>
    </source>
</evidence>
<sequence>MMGLVAGCLVAGVVTLLLTILLITLVLLRIREQKQACSDRASYNNVVLSRSTRSYHSSSETVRSSGFLNLSSFFKSCAAIGGHRPSSVNNNVKRSITLPREAMSVFDLEKPIVFHYGEIFAATHKFLETNRLGQGEFGTVYRGTLRHQEVAIKQMKASKSTEFMSELKVLCKVHHTNLVELIGYAAGEENLFLVYEFADNGSLSDHLHDPVSKGNVPLPWTTRVQIALDAARGLEYIHEHTKTHYVHRDVKTRNILLDSFYRAKLADFGLQKLIEHRDEFTDTITTAPICGTYGYLAPEYIRDGVATSKSDVYAFGVVLFELITGREAFQTTKPGSGSHSPQHRQSLISLMLEVLDPEPDDLTKTKKFRSCVDPNLDGTYSFQASYKLAQLGKACVDDDAGCRPDMKQIVFSLSQNLLTTIEWEASLAGSSQIFSGLVEGR</sequence>
<dbReference type="Gramene" id="Mp4g22390.1">
    <property type="protein sequence ID" value="Mp4g22390.1.cds"/>
    <property type="gene ID" value="Mp4g22390"/>
</dbReference>
<keyword evidence="2" id="KW-1003">Cell membrane</keyword>
<dbReference type="Proteomes" id="UP000244005">
    <property type="component" value="Unassembled WGS sequence"/>
</dbReference>
<proteinExistence type="inferred from homology"/>
<dbReference type="SUPFAM" id="SSF56112">
    <property type="entry name" value="Protein kinase-like (PK-like)"/>
    <property type="match status" value="1"/>
</dbReference>